<name>A0A645E0T8_9ZZZZ</name>
<gene>
    <name evidence="5" type="primary">uxaA_22</name>
    <name evidence="5" type="ORF">SDC9_142558</name>
</gene>
<sequence length="313" mass="34214">MVKHPNAGGVLVVGLGCENNQISSFKELLGDFDENRVKFMETQKVEDEVETGMKLLRELYAVASEDKRVDVPFSELKVGLKCGGSDGLSGITANPLLGVFSDFLVAQGGTTVLTEVPEMFGAETLLMNRCINREMFEKTVFLINDFKEYFIKNNQPVYENPSPGNKAGGISTLEEKSLGCTQKCGKSPVMDVLMYGEQLKTRGLNLLSSPGNDLVAATALAASGCHLVLFTTGRGTPFGTFVPTMKISTNTALYERKPGWIDFNAGTIVENQSIEQVNARFIAYITDVINGTYVNNEKKNYREIAIFKTGVTL</sequence>
<evidence type="ECO:0000256" key="1">
    <source>
        <dbReference type="ARBA" id="ARBA00010986"/>
    </source>
</evidence>
<evidence type="ECO:0000256" key="2">
    <source>
        <dbReference type="ARBA" id="ARBA00023239"/>
    </source>
</evidence>
<dbReference type="EC" id="4.2.1.7" evidence="5"/>
<evidence type="ECO:0000259" key="4">
    <source>
        <dbReference type="Pfam" id="PF20629"/>
    </source>
</evidence>
<dbReference type="AlphaFoldDB" id="A0A645E0T8"/>
<evidence type="ECO:0000259" key="3">
    <source>
        <dbReference type="Pfam" id="PF04295"/>
    </source>
</evidence>
<comment type="caution">
    <text evidence="5">The sequence shown here is derived from an EMBL/GenBank/DDBJ whole genome shotgun (WGS) entry which is preliminary data.</text>
</comment>
<dbReference type="PANTHER" id="PTHR30536:SF5">
    <property type="entry name" value="ALTRONATE DEHYDRATASE"/>
    <property type="match status" value="1"/>
</dbReference>
<proteinExistence type="inferred from homology"/>
<dbReference type="PANTHER" id="PTHR30536">
    <property type="entry name" value="ALTRONATE/GALACTARATE DEHYDRATASE"/>
    <property type="match status" value="1"/>
</dbReference>
<dbReference type="InterPro" id="IPR007392">
    <property type="entry name" value="GD_AH_second"/>
</dbReference>
<reference evidence="5" key="1">
    <citation type="submission" date="2019-08" db="EMBL/GenBank/DDBJ databases">
        <authorList>
            <person name="Kucharzyk K."/>
            <person name="Murdoch R.W."/>
            <person name="Higgins S."/>
            <person name="Loffler F."/>
        </authorList>
    </citation>
    <scope>NUCLEOTIDE SEQUENCE</scope>
</reference>
<feature type="domain" description="D-galactarate/Altronate dehydratase second" evidence="3">
    <location>
        <begin position="1"/>
        <end position="63"/>
    </location>
</feature>
<dbReference type="Pfam" id="PF04295">
    <property type="entry name" value="GD_AH_second"/>
    <property type="match status" value="1"/>
</dbReference>
<dbReference type="EMBL" id="VSSQ01041906">
    <property type="protein sequence ID" value="MPM95404.1"/>
    <property type="molecule type" value="Genomic_DNA"/>
</dbReference>
<keyword evidence="2 5" id="KW-0456">Lyase</keyword>
<feature type="domain" description="D-galactarate/Altronate dehydratase C-terminal" evidence="4">
    <location>
        <begin position="74"/>
        <end position="311"/>
    </location>
</feature>
<organism evidence="5">
    <name type="scientific">bioreactor metagenome</name>
    <dbReference type="NCBI Taxonomy" id="1076179"/>
    <lineage>
        <taxon>unclassified sequences</taxon>
        <taxon>metagenomes</taxon>
        <taxon>ecological metagenomes</taxon>
    </lineage>
</organism>
<dbReference type="GO" id="GO:0019698">
    <property type="term" value="P:D-galacturonate catabolic process"/>
    <property type="evidence" value="ECO:0007669"/>
    <property type="project" value="TreeGrafter"/>
</dbReference>
<dbReference type="Pfam" id="PF20629">
    <property type="entry name" value="GD_AH_C"/>
    <property type="match status" value="1"/>
</dbReference>
<accession>A0A645E0T8</accession>
<protein>
    <submittedName>
        <fullName evidence="5">Altronate dehydratase</fullName>
        <ecNumber evidence="5">4.2.1.7</ecNumber>
    </submittedName>
</protein>
<dbReference type="InterPro" id="IPR048332">
    <property type="entry name" value="GD_AH_C"/>
</dbReference>
<dbReference type="InterPro" id="IPR052172">
    <property type="entry name" value="UxaA_altronate/galactarate_dh"/>
</dbReference>
<dbReference type="PROSITE" id="PS51257">
    <property type="entry name" value="PROKAR_LIPOPROTEIN"/>
    <property type="match status" value="1"/>
</dbReference>
<evidence type="ECO:0000313" key="5">
    <source>
        <dbReference type="EMBL" id="MPM95404.1"/>
    </source>
</evidence>
<comment type="similarity">
    <text evidence="1">Belongs to the UxaA family.</text>
</comment>
<dbReference type="GO" id="GO:0008789">
    <property type="term" value="F:altronate dehydratase activity"/>
    <property type="evidence" value="ECO:0007669"/>
    <property type="project" value="UniProtKB-EC"/>
</dbReference>